<name>A0ABV7TM73_9RHOB</name>
<evidence type="ECO:0008006" key="3">
    <source>
        <dbReference type="Google" id="ProtNLM"/>
    </source>
</evidence>
<keyword evidence="2" id="KW-1185">Reference proteome</keyword>
<reference evidence="2" key="1">
    <citation type="journal article" date="2019" name="Int. J. Syst. Evol. Microbiol.">
        <title>The Global Catalogue of Microorganisms (GCM) 10K type strain sequencing project: providing services to taxonomists for standard genome sequencing and annotation.</title>
        <authorList>
            <consortium name="The Broad Institute Genomics Platform"/>
            <consortium name="The Broad Institute Genome Sequencing Center for Infectious Disease"/>
            <person name="Wu L."/>
            <person name="Ma J."/>
        </authorList>
    </citation>
    <scope>NUCLEOTIDE SEQUENCE [LARGE SCALE GENOMIC DNA]</scope>
    <source>
        <strain evidence="2">KCTC 42911</strain>
    </source>
</reference>
<comment type="caution">
    <text evidence="1">The sequence shown here is derived from an EMBL/GenBank/DDBJ whole genome shotgun (WGS) entry which is preliminary data.</text>
</comment>
<gene>
    <name evidence="1" type="ORF">ACFORG_17845</name>
</gene>
<organism evidence="1 2">
    <name type="scientific">Lutimaribacter marinistellae</name>
    <dbReference type="NCBI Taxonomy" id="1820329"/>
    <lineage>
        <taxon>Bacteria</taxon>
        <taxon>Pseudomonadati</taxon>
        <taxon>Pseudomonadota</taxon>
        <taxon>Alphaproteobacteria</taxon>
        <taxon>Rhodobacterales</taxon>
        <taxon>Roseobacteraceae</taxon>
        <taxon>Lutimaribacter</taxon>
    </lineage>
</organism>
<sequence>MLAVAVRRDLACMMYLQGKTLKDWRVSHKAARSPGDGVSVLRTWMAIYEPDVVICQNPDSAGRKSARNILILTAMARVISDADVLDLLVTRRYAYRNIYEEAAMIARRYPALKQKLPKKPRIWETEPRRIIYFEAMALALAVLDEQ</sequence>
<dbReference type="EMBL" id="JBHRXI010000017">
    <property type="protein sequence ID" value="MFC3615624.1"/>
    <property type="molecule type" value="Genomic_DNA"/>
</dbReference>
<protein>
    <recommendedName>
        <fullName evidence="3">Resolvase</fullName>
    </recommendedName>
</protein>
<evidence type="ECO:0000313" key="1">
    <source>
        <dbReference type="EMBL" id="MFC3615624.1"/>
    </source>
</evidence>
<accession>A0ABV7TM73</accession>
<dbReference type="Proteomes" id="UP001595629">
    <property type="component" value="Unassembled WGS sequence"/>
</dbReference>
<proteinExistence type="predicted"/>
<dbReference type="RefSeq" id="WP_386736891.1">
    <property type="nucleotide sequence ID" value="NZ_JBHRXI010000017.1"/>
</dbReference>
<evidence type="ECO:0000313" key="2">
    <source>
        <dbReference type="Proteomes" id="UP001595629"/>
    </source>
</evidence>